<sequence length="738" mass="80777">MSQPEPPKELTQEQQASKVVDAMKHASETVRGAIASAIPVANNQVLTVSLPGTIIDWKDYYYNVSKHIKPPLDVQVKEARLVDGMIPLSKYTAGKTGKSVARSYLAALDLLVPVEASVSGVVSNESTEITDPRLKTIRERYKYSMGYLTSPDDTPSGNGRTKVDTYVMKQSAWAKEVAAYQHAQAQALERLAPPHGASTAQIKAAQEKYMQWIQEHAREFKNTIQTKYMDWVVHGYKFMVDFHFGIVDISSGMKRIENSKEAYRNLTVIASDGSSEYNGVVLTPLSWATMVAKKTLNWKKNNSKPNPAEIRAEIRRLQSLLASHETLQTAITEDYFFPVLPSDSGYDQNQVKSVKAAYAQVYSDMDTKNAASRNQDKRESAKVDWLKSKFGVTSPAPDVLDNLVKEQNAQTEFSLNRNNRSVRDNTEASKKKVGSWISKRIEQITKDIEDLQKQLTSAEAAPSATAPPMLPVVNSEGIVVTGDELMANPDLKNPSAAKVIDLDNEESWRNTVDEGPDSWTKISCKVAVKSNYAESSTSQSASSVCAKAGWGWWSASAGASHTQSSAKAMQSMSSLEVEVSMSCMVVEIERPWLHSELFVDAELDSGEFLISPGEDALKEAFNNGKNIQGEYQQFSSYPTAFVVAADIELSFSGDTTKLESAVSASSTSANLSVGYGPFAISGSHSSSKSKSRTKMESTATGCRISVEAPQIVGWVQTLLPKLPKPKNGVSAMTSPFSN</sequence>
<gene>
    <name evidence="1" type="ORF">QQS21_009848</name>
</gene>
<comment type="caution">
    <text evidence="1">The sequence shown here is derived from an EMBL/GenBank/DDBJ whole genome shotgun (WGS) entry which is preliminary data.</text>
</comment>
<evidence type="ECO:0000313" key="2">
    <source>
        <dbReference type="Proteomes" id="UP001251528"/>
    </source>
</evidence>
<accession>A0AAJ0FUR2</accession>
<reference evidence="1" key="1">
    <citation type="submission" date="2023-06" db="EMBL/GenBank/DDBJ databases">
        <title>Conoideocrella luteorostrata (Hypocreales: Clavicipitaceae), a potential biocontrol fungus for elongate hemlock scale in United States Christmas tree production areas.</title>
        <authorList>
            <person name="Barrett H."/>
            <person name="Lovett B."/>
            <person name="Macias A.M."/>
            <person name="Stajich J.E."/>
            <person name="Kasson M.T."/>
        </authorList>
    </citation>
    <scope>NUCLEOTIDE SEQUENCE</scope>
    <source>
        <strain evidence="1">ARSEF 14590</strain>
    </source>
</reference>
<name>A0AAJ0FUR2_9HYPO</name>
<organism evidence="1 2">
    <name type="scientific">Conoideocrella luteorostrata</name>
    <dbReference type="NCBI Taxonomy" id="1105319"/>
    <lineage>
        <taxon>Eukaryota</taxon>
        <taxon>Fungi</taxon>
        <taxon>Dikarya</taxon>
        <taxon>Ascomycota</taxon>
        <taxon>Pezizomycotina</taxon>
        <taxon>Sordariomycetes</taxon>
        <taxon>Hypocreomycetidae</taxon>
        <taxon>Hypocreales</taxon>
        <taxon>Clavicipitaceae</taxon>
        <taxon>Conoideocrella</taxon>
    </lineage>
</organism>
<proteinExistence type="predicted"/>
<protein>
    <submittedName>
        <fullName evidence="1">Uncharacterized protein</fullName>
    </submittedName>
</protein>
<dbReference type="EMBL" id="JASWJB010000265">
    <property type="protein sequence ID" value="KAK2592469.1"/>
    <property type="molecule type" value="Genomic_DNA"/>
</dbReference>
<dbReference type="AlphaFoldDB" id="A0AAJ0FUR2"/>
<evidence type="ECO:0000313" key="1">
    <source>
        <dbReference type="EMBL" id="KAK2592469.1"/>
    </source>
</evidence>
<dbReference type="Proteomes" id="UP001251528">
    <property type="component" value="Unassembled WGS sequence"/>
</dbReference>
<keyword evidence="2" id="KW-1185">Reference proteome</keyword>